<evidence type="ECO:0000313" key="3">
    <source>
        <dbReference type="Proteomes" id="UP001396334"/>
    </source>
</evidence>
<keyword evidence="3" id="KW-1185">Reference proteome</keyword>
<sequence length="75" mass="8019">MVAADVLFHLPRSNVPETAPKSHEKDLEASAPPPSAAVSGDLSAGKGLPTGLDELRFRDWFVNGDEGFGKWELSV</sequence>
<evidence type="ECO:0000313" key="2">
    <source>
        <dbReference type="EMBL" id="KAK9020728.1"/>
    </source>
</evidence>
<name>A0ABR2S6E1_9ROSI</name>
<dbReference type="Proteomes" id="UP001396334">
    <property type="component" value="Unassembled WGS sequence"/>
</dbReference>
<feature type="region of interest" description="Disordered" evidence="1">
    <location>
        <begin position="1"/>
        <end position="51"/>
    </location>
</feature>
<reference evidence="2 3" key="1">
    <citation type="journal article" date="2024" name="G3 (Bethesda)">
        <title>Genome assembly of Hibiscus sabdariffa L. provides insights into metabolisms of medicinal natural products.</title>
        <authorList>
            <person name="Kim T."/>
        </authorList>
    </citation>
    <scope>NUCLEOTIDE SEQUENCE [LARGE SCALE GENOMIC DNA]</scope>
    <source>
        <strain evidence="2">TK-2024</strain>
        <tissue evidence="2">Old leaves</tissue>
    </source>
</reference>
<evidence type="ECO:0000256" key="1">
    <source>
        <dbReference type="SAM" id="MobiDB-lite"/>
    </source>
</evidence>
<accession>A0ABR2S6E1</accession>
<proteinExistence type="predicted"/>
<comment type="caution">
    <text evidence="2">The sequence shown here is derived from an EMBL/GenBank/DDBJ whole genome shotgun (WGS) entry which is preliminary data.</text>
</comment>
<dbReference type="EMBL" id="JBBPBN010000016">
    <property type="protein sequence ID" value="KAK9020728.1"/>
    <property type="molecule type" value="Genomic_DNA"/>
</dbReference>
<gene>
    <name evidence="2" type="ORF">V6N11_010745</name>
</gene>
<protein>
    <submittedName>
        <fullName evidence="2">Uncharacterized protein</fullName>
    </submittedName>
</protein>
<organism evidence="2 3">
    <name type="scientific">Hibiscus sabdariffa</name>
    <name type="common">roselle</name>
    <dbReference type="NCBI Taxonomy" id="183260"/>
    <lineage>
        <taxon>Eukaryota</taxon>
        <taxon>Viridiplantae</taxon>
        <taxon>Streptophyta</taxon>
        <taxon>Embryophyta</taxon>
        <taxon>Tracheophyta</taxon>
        <taxon>Spermatophyta</taxon>
        <taxon>Magnoliopsida</taxon>
        <taxon>eudicotyledons</taxon>
        <taxon>Gunneridae</taxon>
        <taxon>Pentapetalae</taxon>
        <taxon>rosids</taxon>
        <taxon>malvids</taxon>
        <taxon>Malvales</taxon>
        <taxon>Malvaceae</taxon>
        <taxon>Malvoideae</taxon>
        <taxon>Hibiscus</taxon>
    </lineage>
</organism>